<proteinExistence type="predicted"/>
<protein>
    <recommendedName>
        <fullName evidence="4">Antitoxin</fullName>
    </recommendedName>
</protein>
<feature type="compositionally biased region" description="Acidic residues" evidence="1">
    <location>
        <begin position="91"/>
        <end position="106"/>
    </location>
</feature>
<evidence type="ECO:0008006" key="4">
    <source>
        <dbReference type="Google" id="ProtNLM"/>
    </source>
</evidence>
<gene>
    <name evidence="2" type="ORF">A3H70_04515</name>
</gene>
<feature type="region of interest" description="Disordered" evidence="1">
    <location>
        <begin position="77"/>
        <end position="116"/>
    </location>
</feature>
<organism evidence="2 3">
    <name type="scientific">Candidatus Komeilibacteria bacterium RIFCSPLOWO2_02_FULL_48_11</name>
    <dbReference type="NCBI Taxonomy" id="1798553"/>
    <lineage>
        <taxon>Bacteria</taxon>
        <taxon>Candidatus Komeiliibacteriota</taxon>
    </lineage>
</organism>
<dbReference type="Proteomes" id="UP000178109">
    <property type="component" value="Unassembled WGS sequence"/>
</dbReference>
<name>A0A1G2BVU2_9BACT</name>
<evidence type="ECO:0000313" key="3">
    <source>
        <dbReference type="Proteomes" id="UP000178109"/>
    </source>
</evidence>
<evidence type="ECO:0000313" key="2">
    <source>
        <dbReference type="EMBL" id="OGY92347.1"/>
    </source>
</evidence>
<evidence type="ECO:0000256" key="1">
    <source>
        <dbReference type="SAM" id="MobiDB-lite"/>
    </source>
</evidence>
<sequence length="116" mass="13556">MTKSLNKVLELINKTGDRCIILPETGDEAYAVMSLPEYERLALRKSEVAALTEDELLDKINRDIAVWKSRQEVENEVDVEEKATDWGTWDESLDDDFEDEDEEMTEDPYYFESIDR</sequence>
<accession>A0A1G2BVU2</accession>
<reference evidence="2 3" key="1">
    <citation type="journal article" date="2016" name="Nat. Commun.">
        <title>Thousands of microbial genomes shed light on interconnected biogeochemical processes in an aquifer system.</title>
        <authorList>
            <person name="Anantharaman K."/>
            <person name="Brown C.T."/>
            <person name="Hug L.A."/>
            <person name="Sharon I."/>
            <person name="Castelle C.J."/>
            <person name="Probst A.J."/>
            <person name="Thomas B.C."/>
            <person name="Singh A."/>
            <person name="Wilkins M.J."/>
            <person name="Karaoz U."/>
            <person name="Brodie E.L."/>
            <person name="Williams K.H."/>
            <person name="Hubbard S.S."/>
            <person name="Banfield J.F."/>
        </authorList>
    </citation>
    <scope>NUCLEOTIDE SEQUENCE [LARGE SCALE GENOMIC DNA]</scope>
</reference>
<dbReference type="STRING" id="1798553.A3H70_04515"/>
<comment type="caution">
    <text evidence="2">The sequence shown here is derived from an EMBL/GenBank/DDBJ whole genome shotgun (WGS) entry which is preliminary data.</text>
</comment>
<dbReference type="AlphaFoldDB" id="A0A1G2BVU2"/>
<dbReference type="EMBL" id="MHKO01000023">
    <property type="protein sequence ID" value="OGY92347.1"/>
    <property type="molecule type" value="Genomic_DNA"/>
</dbReference>